<dbReference type="Pfam" id="PF03221">
    <property type="entry name" value="HTH_Tnp_Tc5"/>
    <property type="match status" value="1"/>
</dbReference>
<dbReference type="PROSITE" id="PS51253">
    <property type="entry name" value="HTH_CENPB"/>
    <property type="match status" value="1"/>
</dbReference>
<dbReference type="SMART" id="SM00674">
    <property type="entry name" value="CENPB"/>
    <property type="match status" value="1"/>
</dbReference>
<accession>A0A3R6Y2D2</accession>
<sequence>MTSFTKMKKKMSLVDKHALYLEHLNNPTTSYSNLAIWAAHEFNLATTPSKSTIGNTLKHHATQCDRADSKDRTNNRRSSLPDVEEALVAWVLRCEELGVCLTGELIRKQALAFCATMEVPADQRHSFSKGWLYKFQRKHGLTSKLQHGEAGSTPPETVEAGRAEMQTITTGYEPADIYNMDETSFFYCLSPHRSITRNRVPVKQRQLQNALDQIDAVMSGRQDRLYEVPLVEAMGWAQDAWRSIEQSTVRNCWRRTGILTSDSESSSA</sequence>
<gene>
    <name evidence="3" type="ORF">DYB35_008088</name>
    <name evidence="4" type="ORF">DYB37_012621</name>
</gene>
<evidence type="ECO:0000313" key="4">
    <source>
        <dbReference type="EMBL" id="RHZ32321.1"/>
    </source>
</evidence>
<evidence type="ECO:0000259" key="2">
    <source>
        <dbReference type="PROSITE" id="PS51253"/>
    </source>
</evidence>
<dbReference type="EMBL" id="QUTH01000920">
    <property type="protein sequence ID" value="RHZ32321.1"/>
    <property type="molecule type" value="Genomic_DNA"/>
</dbReference>
<dbReference type="PANTHER" id="PTHR19303:SF73">
    <property type="entry name" value="PROTEIN PDC2"/>
    <property type="match status" value="1"/>
</dbReference>
<dbReference type="EMBL" id="QUTG01001914">
    <property type="protein sequence ID" value="RHY98361.1"/>
    <property type="molecule type" value="Genomic_DNA"/>
</dbReference>
<evidence type="ECO:0000313" key="3">
    <source>
        <dbReference type="EMBL" id="RHY98361.1"/>
    </source>
</evidence>
<protein>
    <recommendedName>
        <fullName evidence="2">HTH CENPB-type domain-containing protein</fullName>
    </recommendedName>
</protein>
<name>A0A3R6Y2D2_APHAT</name>
<comment type="caution">
    <text evidence="3">The sequence shown here is derived from an EMBL/GenBank/DDBJ whole genome shotgun (WGS) entry which is preliminary data.</text>
</comment>
<evidence type="ECO:0000313" key="6">
    <source>
        <dbReference type="Proteomes" id="UP000285712"/>
    </source>
</evidence>
<dbReference type="SUPFAM" id="SSF46689">
    <property type="entry name" value="Homeodomain-like"/>
    <property type="match status" value="1"/>
</dbReference>
<evidence type="ECO:0000256" key="1">
    <source>
        <dbReference type="ARBA" id="ARBA00023125"/>
    </source>
</evidence>
<dbReference type="GO" id="GO:0005634">
    <property type="term" value="C:nucleus"/>
    <property type="evidence" value="ECO:0007669"/>
    <property type="project" value="TreeGrafter"/>
</dbReference>
<reference evidence="5 6" key="1">
    <citation type="submission" date="2018-08" db="EMBL/GenBank/DDBJ databases">
        <title>Aphanomyces genome sequencing and annotation.</title>
        <authorList>
            <person name="Minardi D."/>
            <person name="Oidtmann B."/>
            <person name="Van Der Giezen M."/>
            <person name="Studholme D.J."/>
        </authorList>
    </citation>
    <scope>NUCLEOTIDE SEQUENCE [LARGE SCALE GENOMIC DNA]</scope>
    <source>
        <strain evidence="4 5">Da</strain>
        <strain evidence="3 6">Sv</strain>
    </source>
</reference>
<dbReference type="Gene3D" id="1.10.10.60">
    <property type="entry name" value="Homeodomain-like"/>
    <property type="match status" value="1"/>
</dbReference>
<dbReference type="VEuPathDB" id="FungiDB:H257_14853"/>
<organism evidence="3 6">
    <name type="scientific">Aphanomyces astaci</name>
    <name type="common">Crayfish plague agent</name>
    <dbReference type="NCBI Taxonomy" id="112090"/>
    <lineage>
        <taxon>Eukaryota</taxon>
        <taxon>Sar</taxon>
        <taxon>Stramenopiles</taxon>
        <taxon>Oomycota</taxon>
        <taxon>Saprolegniomycetes</taxon>
        <taxon>Saprolegniales</taxon>
        <taxon>Verrucalvaceae</taxon>
        <taxon>Aphanomyces</taxon>
    </lineage>
</organism>
<dbReference type="AlphaFoldDB" id="A0A3R6Y2D2"/>
<proteinExistence type="predicted"/>
<dbReference type="PANTHER" id="PTHR19303">
    <property type="entry name" value="TRANSPOSON"/>
    <property type="match status" value="1"/>
</dbReference>
<dbReference type="InterPro" id="IPR009057">
    <property type="entry name" value="Homeodomain-like_sf"/>
</dbReference>
<dbReference type="GO" id="GO:0003677">
    <property type="term" value="F:DNA binding"/>
    <property type="evidence" value="ECO:0007669"/>
    <property type="project" value="UniProtKB-KW"/>
</dbReference>
<dbReference type="InterPro" id="IPR050863">
    <property type="entry name" value="CenT-Element_Derived"/>
</dbReference>
<dbReference type="InterPro" id="IPR006600">
    <property type="entry name" value="HTH_CenpB_DNA-bd_dom"/>
</dbReference>
<dbReference type="Proteomes" id="UP000285712">
    <property type="component" value="Unassembled WGS sequence"/>
</dbReference>
<dbReference type="Proteomes" id="UP000285430">
    <property type="component" value="Unassembled WGS sequence"/>
</dbReference>
<feature type="domain" description="HTH CENPB-type" evidence="2">
    <location>
        <begin position="71"/>
        <end position="145"/>
    </location>
</feature>
<evidence type="ECO:0000313" key="5">
    <source>
        <dbReference type="Proteomes" id="UP000285430"/>
    </source>
</evidence>
<keyword evidence="1" id="KW-0238">DNA-binding</keyword>